<proteinExistence type="predicted"/>
<dbReference type="OrthoDB" id="10256179at2759"/>
<dbReference type="PANTHER" id="PTHR22870:SF388">
    <property type="entry name" value="CLARET, ISOFORM A"/>
    <property type="match status" value="1"/>
</dbReference>
<feature type="repeat" description="RCC1" evidence="2">
    <location>
        <begin position="85"/>
        <end position="141"/>
    </location>
</feature>
<keyword evidence="1" id="KW-0677">Repeat</keyword>
<dbReference type="SUPFAM" id="SSF50985">
    <property type="entry name" value="RCC1/BLIP-II"/>
    <property type="match status" value="1"/>
</dbReference>
<dbReference type="Proteomes" id="UP000785679">
    <property type="component" value="Unassembled WGS sequence"/>
</dbReference>
<dbReference type="PANTHER" id="PTHR22870">
    <property type="entry name" value="REGULATOR OF CHROMOSOME CONDENSATION"/>
    <property type="match status" value="1"/>
</dbReference>
<comment type="caution">
    <text evidence="4">The sequence shown here is derived from an EMBL/GenBank/DDBJ whole genome shotgun (WGS) entry which is preliminary data.</text>
</comment>
<accession>A0A8J8T7F4</accession>
<sequence length="804" mass="91237">MNADDSHIGVFFFGRSSVAPFPLDDEQEDRESGVKYPKEIPLDSYQFLDNHMDAYHDKMPRDRRSYEFIQCEAGYSHTLLLNSLGEVFSFGEGLQGQLGIGKKLLHLRNPTQLNFFTNMKEETKITKVLASGQNSAALNGDEQLWVWGGTSRGKMGLASQSKDQMEPLHVQFELSTRKHQDSDKVEEVYLEPFVEMDEDRKKEGVEYVGEFKSVKWGLDHSVLVDAKNRVYSTGYNRYGRLGHGDEKDRIKYTQIQGLKKDKIIEAECGPFHSLAVSKEGQLYTWGYGTQGRLGQGYDEATRSNLNSIAPKKVPQSIEETQVVSVACGKQINSLVIKNGTLYSWGKGEHEKPKYDDYIEYSTPFPMLEDKNITFVSCGLTHVMCLNQQGKVFGWGDGSGGCLGLGDGKKRLSACPISFFENKRCIDVSAGDRFTVVIAEVFPETTREQTFLFGAARKRQSQIRLTSTVNSNRQAICGGDIVTQNLRLKVMEIVRRNKLRQVNESSRNTLDDSLVEAKQLSLPVIDKKTQIFSTIQSNSKSLLTSNRSSSRLYNYQQKHASRLIPEIRNLLSITQQENLKQDSADISYRDEQSHATLLNQNELINKESINYYIESSFHTRGQTPIKGETNRAKSYVDQACQDKTELLKKLRKINYNQFFSSRFQPSTIDSNFEGVDNPGKAKIIGNVLDLLFYDQNQLTKETSPTQTAVQKKLSALEQQRKEQQRHKSLGIRKLSKYEESIVNDPKRITKFNAYFANISYVKLMKNNIHISPSLGYQRPENKIWIGGDSVRSFKKGEARAMSTAK</sequence>
<feature type="repeat" description="RCC1" evidence="2">
    <location>
        <begin position="389"/>
        <end position="440"/>
    </location>
</feature>
<evidence type="ECO:0000259" key="3">
    <source>
        <dbReference type="Pfam" id="PF25390"/>
    </source>
</evidence>
<feature type="repeat" description="RCC1" evidence="2">
    <location>
        <begin position="280"/>
        <end position="338"/>
    </location>
</feature>
<evidence type="ECO:0000256" key="1">
    <source>
        <dbReference type="ARBA" id="ARBA00022737"/>
    </source>
</evidence>
<dbReference type="InterPro" id="IPR009091">
    <property type="entry name" value="RCC1/BLIP-II"/>
</dbReference>
<protein>
    <recommendedName>
        <fullName evidence="3">RCC1-like domain-containing protein</fullName>
    </recommendedName>
</protein>
<dbReference type="EMBL" id="RRYP01003131">
    <property type="protein sequence ID" value="TNV84108.1"/>
    <property type="molecule type" value="Genomic_DNA"/>
</dbReference>
<organism evidence="4 5">
    <name type="scientific">Halteria grandinella</name>
    <dbReference type="NCBI Taxonomy" id="5974"/>
    <lineage>
        <taxon>Eukaryota</taxon>
        <taxon>Sar</taxon>
        <taxon>Alveolata</taxon>
        <taxon>Ciliophora</taxon>
        <taxon>Intramacronucleata</taxon>
        <taxon>Spirotrichea</taxon>
        <taxon>Stichotrichia</taxon>
        <taxon>Sporadotrichida</taxon>
        <taxon>Halteriidae</taxon>
        <taxon>Halteria</taxon>
    </lineage>
</organism>
<feature type="domain" description="RCC1-like" evidence="3">
    <location>
        <begin position="65"/>
        <end position="350"/>
    </location>
</feature>
<keyword evidence="5" id="KW-1185">Reference proteome</keyword>
<name>A0A8J8T7F4_HALGN</name>
<dbReference type="Pfam" id="PF25390">
    <property type="entry name" value="WD40_RLD"/>
    <property type="match status" value="1"/>
</dbReference>
<dbReference type="PROSITE" id="PS50012">
    <property type="entry name" value="RCC1_3"/>
    <property type="match status" value="5"/>
</dbReference>
<gene>
    <name evidence="4" type="ORF">FGO68_gene1094</name>
</gene>
<dbReference type="InterPro" id="IPR058923">
    <property type="entry name" value="RCC1-like_dom"/>
</dbReference>
<reference evidence="4" key="1">
    <citation type="submission" date="2019-06" db="EMBL/GenBank/DDBJ databases">
        <authorList>
            <person name="Zheng W."/>
        </authorList>
    </citation>
    <scope>NUCLEOTIDE SEQUENCE</scope>
    <source>
        <strain evidence="4">QDHG01</strain>
    </source>
</reference>
<evidence type="ECO:0000313" key="5">
    <source>
        <dbReference type="Proteomes" id="UP000785679"/>
    </source>
</evidence>
<dbReference type="InterPro" id="IPR051210">
    <property type="entry name" value="Ub_ligase/GEF_domain"/>
</dbReference>
<feature type="repeat" description="RCC1" evidence="2">
    <location>
        <begin position="339"/>
        <end position="388"/>
    </location>
</feature>
<evidence type="ECO:0000256" key="2">
    <source>
        <dbReference type="PROSITE-ProRule" id="PRU00235"/>
    </source>
</evidence>
<dbReference type="PRINTS" id="PR00633">
    <property type="entry name" value="RCCNDNSATION"/>
</dbReference>
<dbReference type="InterPro" id="IPR000408">
    <property type="entry name" value="Reg_chr_condens"/>
</dbReference>
<feature type="repeat" description="RCC1" evidence="2">
    <location>
        <begin position="228"/>
        <end position="279"/>
    </location>
</feature>
<evidence type="ECO:0000313" key="4">
    <source>
        <dbReference type="EMBL" id="TNV84108.1"/>
    </source>
</evidence>
<dbReference type="Pfam" id="PF00415">
    <property type="entry name" value="RCC1"/>
    <property type="match status" value="1"/>
</dbReference>
<dbReference type="Gene3D" id="2.130.10.30">
    <property type="entry name" value="Regulator of chromosome condensation 1/beta-lactamase-inhibitor protein II"/>
    <property type="match status" value="2"/>
</dbReference>
<dbReference type="AlphaFoldDB" id="A0A8J8T7F4"/>